<dbReference type="Gramene" id="EES10453">
    <property type="protein sequence ID" value="EES10453"/>
    <property type="gene ID" value="SORBI_3006G022400"/>
</dbReference>
<accession>A0A921QMY5</accession>
<proteinExistence type="predicted"/>
<dbReference type="OMA" id="KITHAPA"/>
<dbReference type="PANTHER" id="PTHR32141">
    <property type="match status" value="1"/>
</dbReference>
<reference evidence="2" key="2">
    <citation type="submission" date="2020-10" db="EMBL/GenBank/DDBJ databases">
        <authorList>
            <person name="Cooper E.A."/>
            <person name="Brenton Z.W."/>
            <person name="Flinn B.S."/>
            <person name="Jenkins J."/>
            <person name="Shu S."/>
            <person name="Flowers D."/>
            <person name="Luo F."/>
            <person name="Wang Y."/>
            <person name="Xia P."/>
            <person name="Barry K."/>
            <person name="Daum C."/>
            <person name="Lipzen A."/>
            <person name="Yoshinaga Y."/>
            <person name="Schmutz J."/>
            <person name="Saski C."/>
            <person name="Vermerris W."/>
            <person name="Kresovich S."/>
        </authorList>
    </citation>
    <scope>NUCLEOTIDE SEQUENCE</scope>
</reference>
<evidence type="ECO:0000313" key="2">
    <source>
        <dbReference type="EMBL" id="KAG0525074.1"/>
    </source>
</evidence>
<dbReference type="InterPro" id="IPR055302">
    <property type="entry name" value="F-box_dom-containing"/>
</dbReference>
<dbReference type="Gene3D" id="1.20.1280.50">
    <property type="match status" value="1"/>
</dbReference>
<dbReference type="AlphaFoldDB" id="A0A921QMY5"/>
<dbReference type="Pfam" id="PF08387">
    <property type="entry name" value="FBD"/>
    <property type="match status" value="1"/>
</dbReference>
<dbReference type="InterPro" id="IPR055411">
    <property type="entry name" value="LRR_FXL15/At3g58940/PEG3-like"/>
</dbReference>
<dbReference type="Pfam" id="PF24758">
    <property type="entry name" value="LRR_At5g56370"/>
    <property type="match status" value="1"/>
</dbReference>
<reference evidence="2" key="1">
    <citation type="journal article" date="2019" name="BMC Genomics">
        <title>A new reference genome for Sorghum bicolor reveals high levels of sequence similarity between sweet and grain genotypes: implications for the genetics of sugar metabolism.</title>
        <authorList>
            <person name="Cooper E.A."/>
            <person name="Brenton Z.W."/>
            <person name="Flinn B.S."/>
            <person name="Jenkins J."/>
            <person name="Shu S."/>
            <person name="Flowers D."/>
            <person name="Luo F."/>
            <person name="Wang Y."/>
            <person name="Xia P."/>
            <person name="Barry K."/>
            <person name="Daum C."/>
            <person name="Lipzen A."/>
            <person name="Yoshinaga Y."/>
            <person name="Schmutz J."/>
            <person name="Saski C."/>
            <person name="Vermerris W."/>
            <person name="Kresovich S."/>
        </authorList>
    </citation>
    <scope>NUCLEOTIDE SEQUENCE</scope>
</reference>
<name>A0A921QMY5_SORBI</name>
<dbReference type="InterPro" id="IPR001810">
    <property type="entry name" value="F-box_dom"/>
</dbReference>
<dbReference type="SUPFAM" id="SSF52047">
    <property type="entry name" value="RNI-like"/>
    <property type="match status" value="1"/>
</dbReference>
<protein>
    <recommendedName>
        <fullName evidence="1">F-box domain-containing protein</fullName>
    </recommendedName>
</protein>
<evidence type="ECO:0000259" key="1">
    <source>
        <dbReference type="PROSITE" id="PS50181"/>
    </source>
</evidence>
<dbReference type="Proteomes" id="UP000807115">
    <property type="component" value="Chromosome 6"/>
</dbReference>
<dbReference type="InterPro" id="IPR036047">
    <property type="entry name" value="F-box-like_dom_sf"/>
</dbReference>
<gene>
    <name evidence="2" type="ORF">BDA96_06G024100</name>
</gene>
<dbReference type="OrthoDB" id="629734at2759"/>
<dbReference type="SUPFAM" id="SSF81383">
    <property type="entry name" value="F-box domain"/>
    <property type="match status" value="1"/>
</dbReference>
<evidence type="ECO:0000313" key="3">
    <source>
        <dbReference type="Proteomes" id="UP000807115"/>
    </source>
</evidence>
<dbReference type="InterPro" id="IPR006566">
    <property type="entry name" value="FBD"/>
</dbReference>
<dbReference type="InterPro" id="IPR053781">
    <property type="entry name" value="F-box_AtFBL13-like"/>
</dbReference>
<dbReference type="PANTHER" id="PTHR32141:SF119">
    <property type="entry name" value="F-BOX DOMAIN-CONTAINING PROTEIN"/>
    <property type="match status" value="1"/>
</dbReference>
<dbReference type="EMBL" id="CM027685">
    <property type="protein sequence ID" value="KAG0525074.1"/>
    <property type="molecule type" value="Genomic_DNA"/>
</dbReference>
<organism evidence="2 3">
    <name type="scientific">Sorghum bicolor</name>
    <name type="common">Sorghum</name>
    <name type="synonym">Sorghum vulgare</name>
    <dbReference type="NCBI Taxonomy" id="4558"/>
    <lineage>
        <taxon>Eukaryota</taxon>
        <taxon>Viridiplantae</taxon>
        <taxon>Streptophyta</taxon>
        <taxon>Embryophyta</taxon>
        <taxon>Tracheophyta</taxon>
        <taxon>Spermatophyta</taxon>
        <taxon>Magnoliopsida</taxon>
        <taxon>Liliopsida</taxon>
        <taxon>Poales</taxon>
        <taxon>Poaceae</taxon>
        <taxon>PACMAD clade</taxon>
        <taxon>Panicoideae</taxon>
        <taxon>Andropogonodae</taxon>
        <taxon>Andropogoneae</taxon>
        <taxon>Sorghinae</taxon>
        <taxon>Sorghum</taxon>
    </lineage>
</organism>
<comment type="caution">
    <text evidence="2">The sequence shown here is derived from an EMBL/GenBank/DDBJ whole genome shotgun (WGS) entry which is preliminary data.</text>
</comment>
<dbReference type="KEGG" id="sbi:8083427"/>
<sequence>MAFRLQARPGFRDRSIQGLAHRGGRDPQELEALFGRVLSYIHHALPTPPVSVDGDLCILFDADGGGVDRLSRLPDKLLCDIVSRLPIKEAARTAVLSRRWSPIWRAAPLVLVDTHLLPAGDDEIPIDLDHAHSDAVAAAVSRILVAHPGPFRCVRITCCYMEEDRARVERWLKLLASKGVQELFLINRPFPLTIDKHLPATFFSMTTLTRLYLGFWRFPDTTTLPRSAAFPCLRELGLCGTVMDSHDMDFVLARSPVLEILNIEGHLLPPLRLRIISRSLRCVQINGSRVDSITVVDAQRLERILLGYGRNEDSCFKIKITHAPALRMFGKIELAKDELQVGNTIIKAGTMVNPSVMLSAVTILDLHVRFGVRNDSKMLPTILRCFPNIETLHIHSKKTTESTGRLSNKFWKESGAIKCVMSSINMLQVHDFRGERSELAFLKFFIESAQMLNVLVVVYANGFFSSRGEANSKVKALFAGRKATQSCKVVVCESRFSEGGSRWDFEQGSDFSFDDPFGIIGCSSFGVSQWFV</sequence>
<feature type="domain" description="F-box" evidence="1">
    <location>
        <begin position="67"/>
        <end position="103"/>
    </location>
</feature>
<dbReference type="PROSITE" id="PS50181">
    <property type="entry name" value="FBOX"/>
    <property type="match status" value="1"/>
</dbReference>
<dbReference type="CDD" id="cd22160">
    <property type="entry name" value="F-box_AtFBL13-like"/>
    <property type="match status" value="1"/>
</dbReference>
<dbReference type="Pfam" id="PF00646">
    <property type="entry name" value="F-box"/>
    <property type="match status" value="1"/>
</dbReference>